<dbReference type="GO" id="GO:0009966">
    <property type="term" value="P:regulation of signal transduction"/>
    <property type="evidence" value="ECO:0007669"/>
    <property type="project" value="InterPro"/>
</dbReference>
<feature type="compositionally biased region" description="Basic and acidic residues" evidence="1">
    <location>
        <begin position="359"/>
        <end position="389"/>
    </location>
</feature>
<protein>
    <submittedName>
        <fullName evidence="2">TAP42 domain-containing protein</fullName>
    </submittedName>
</protein>
<accession>A0A9P3LA06</accession>
<dbReference type="GO" id="GO:0035303">
    <property type="term" value="P:regulation of dephosphorylation"/>
    <property type="evidence" value="ECO:0007669"/>
    <property type="project" value="TreeGrafter"/>
</dbReference>
<dbReference type="PANTHER" id="PTHR10933">
    <property type="entry name" value="IMMUNOGLOBULIN-BINDING PROTEIN 1"/>
    <property type="match status" value="1"/>
</dbReference>
<organism evidence="2 3">
    <name type="scientific">Phanerochaete sordida</name>
    <dbReference type="NCBI Taxonomy" id="48140"/>
    <lineage>
        <taxon>Eukaryota</taxon>
        <taxon>Fungi</taxon>
        <taxon>Dikarya</taxon>
        <taxon>Basidiomycota</taxon>
        <taxon>Agaricomycotina</taxon>
        <taxon>Agaricomycetes</taxon>
        <taxon>Polyporales</taxon>
        <taxon>Phanerochaetaceae</taxon>
        <taxon>Phanerochaete</taxon>
    </lineage>
</organism>
<name>A0A9P3LA06_9APHY</name>
<evidence type="ECO:0000256" key="1">
    <source>
        <dbReference type="SAM" id="MobiDB-lite"/>
    </source>
</evidence>
<feature type="region of interest" description="Disordered" evidence="1">
    <location>
        <begin position="228"/>
        <end position="284"/>
    </location>
</feature>
<dbReference type="EMBL" id="BPQB01000005">
    <property type="protein sequence ID" value="GJE87069.1"/>
    <property type="molecule type" value="Genomic_DNA"/>
</dbReference>
<dbReference type="GO" id="GO:0051721">
    <property type="term" value="F:protein phosphatase 2A binding"/>
    <property type="evidence" value="ECO:0007669"/>
    <property type="project" value="TreeGrafter"/>
</dbReference>
<reference evidence="2 3" key="1">
    <citation type="submission" date="2021-08" db="EMBL/GenBank/DDBJ databases">
        <title>Draft Genome Sequence of Phanerochaete sordida strain YK-624.</title>
        <authorList>
            <person name="Mori T."/>
            <person name="Dohra H."/>
            <person name="Suzuki T."/>
            <person name="Kawagishi H."/>
            <person name="Hirai H."/>
        </authorList>
    </citation>
    <scope>NUCLEOTIDE SEQUENCE [LARGE SCALE GENOMIC DNA]</scope>
    <source>
        <strain evidence="2 3">YK-624</strain>
    </source>
</reference>
<gene>
    <name evidence="2" type="ORF">PsYK624_031520</name>
</gene>
<dbReference type="AlphaFoldDB" id="A0A9P3LA06"/>
<sequence>MDLPLGNLFNRALITASKAFDLPTIQDQTQDLIHSSLSDLTTVRNRVRDLALFSPNETLQDIATKDLVYLFVPFTLAEVENRARTTDPQERLGRLGRAQAYLKEYLSYLENYEIVPPAEKELYDKKTNTMVDPAKRRELKIKQYQKEKEIRGMIEAVRKRRNLSAGDEPASDFELIASLLPTSSAAQSTPEAEEDSDTEDILREAALLLFRLTYAQAQTSLESLEQEQELLKSIPSAPKSSDDPRQKDGKAKEQDDMWRLDSISRGGPDGKGPLLDPQGKPLRPFTILPSGAADRARLQAQVFQADHRLPTMSIDEYLEIEQQRGNVITGGGPASENKLTTSEQLQLDSEMDGTAFAEQRGEEKRQKDEKWAQYTDVHQKGEGNRMNRG</sequence>
<feature type="compositionally biased region" description="Basic and acidic residues" evidence="1">
    <location>
        <begin position="240"/>
        <end position="259"/>
    </location>
</feature>
<dbReference type="InterPro" id="IPR038511">
    <property type="entry name" value="TAP42/TAP46-like_sf"/>
</dbReference>
<keyword evidence="3" id="KW-1185">Reference proteome</keyword>
<feature type="region of interest" description="Disordered" evidence="1">
    <location>
        <begin position="348"/>
        <end position="389"/>
    </location>
</feature>
<dbReference type="PANTHER" id="PTHR10933:SF9">
    <property type="entry name" value="IMMUNOGLOBULIN-BINDING PROTEIN 1"/>
    <property type="match status" value="1"/>
</dbReference>
<proteinExistence type="predicted"/>
<evidence type="ECO:0000313" key="3">
    <source>
        <dbReference type="Proteomes" id="UP000703269"/>
    </source>
</evidence>
<evidence type="ECO:0000313" key="2">
    <source>
        <dbReference type="EMBL" id="GJE87069.1"/>
    </source>
</evidence>
<dbReference type="InterPro" id="IPR007304">
    <property type="entry name" value="TAP46-like"/>
</dbReference>
<dbReference type="Gene3D" id="1.25.40.540">
    <property type="entry name" value="TAP42-like family"/>
    <property type="match status" value="1"/>
</dbReference>
<dbReference type="OrthoDB" id="10261753at2759"/>
<dbReference type="Proteomes" id="UP000703269">
    <property type="component" value="Unassembled WGS sequence"/>
</dbReference>
<dbReference type="Pfam" id="PF04177">
    <property type="entry name" value="TAP42"/>
    <property type="match status" value="1"/>
</dbReference>
<comment type="caution">
    <text evidence="2">The sequence shown here is derived from an EMBL/GenBank/DDBJ whole genome shotgun (WGS) entry which is preliminary data.</text>
</comment>
<dbReference type="GO" id="GO:0005829">
    <property type="term" value="C:cytosol"/>
    <property type="evidence" value="ECO:0007669"/>
    <property type="project" value="TreeGrafter"/>
</dbReference>